<keyword evidence="2" id="KW-0560">Oxidoreductase</keyword>
<dbReference type="InterPro" id="IPR008972">
    <property type="entry name" value="Cupredoxin"/>
</dbReference>
<evidence type="ECO:0000256" key="2">
    <source>
        <dbReference type="ARBA" id="ARBA00023002"/>
    </source>
</evidence>
<accession>A0ABN3L856</accession>
<evidence type="ECO:0000256" key="3">
    <source>
        <dbReference type="ARBA" id="ARBA00023008"/>
    </source>
</evidence>
<dbReference type="CDD" id="cd13896">
    <property type="entry name" value="CuRO_3_CopA"/>
    <property type="match status" value="1"/>
</dbReference>
<reference evidence="6 7" key="1">
    <citation type="journal article" date="2019" name="Int. J. Syst. Evol. Microbiol.">
        <title>The Global Catalogue of Microorganisms (GCM) 10K type strain sequencing project: providing services to taxonomists for standard genome sequencing and annotation.</title>
        <authorList>
            <consortium name="The Broad Institute Genomics Platform"/>
            <consortium name="The Broad Institute Genome Sequencing Center for Infectious Disease"/>
            <person name="Wu L."/>
            <person name="Ma J."/>
        </authorList>
    </citation>
    <scope>NUCLEOTIDE SEQUENCE [LARGE SCALE GENOMIC DNA]</scope>
    <source>
        <strain evidence="6 7">JCM 16259</strain>
    </source>
</reference>
<proteinExistence type="predicted"/>
<dbReference type="PANTHER" id="PTHR11709">
    <property type="entry name" value="MULTI-COPPER OXIDASE"/>
    <property type="match status" value="1"/>
</dbReference>
<dbReference type="PROSITE" id="PS00080">
    <property type="entry name" value="MULTICOPPER_OXIDASE2"/>
    <property type="match status" value="1"/>
</dbReference>
<dbReference type="InterPro" id="IPR011706">
    <property type="entry name" value="Cu-oxidase_C"/>
</dbReference>
<evidence type="ECO:0008006" key="8">
    <source>
        <dbReference type="Google" id="ProtNLM"/>
    </source>
</evidence>
<dbReference type="Pfam" id="PF07731">
    <property type="entry name" value="Cu-oxidase_2"/>
    <property type="match status" value="1"/>
</dbReference>
<feature type="domain" description="Plastocyanin-like" evidence="4">
    <location>
        <begin position="36"/>
        <end position="142"/>
    </location>
</feature>
<dbReference type="SUPFAM" id="SSF49503">
    <property type="entry name" value="Cupredoxins"/>
    <property type="match status" value="2"/>
</dbReference>
<evidence type="ECO:0000256" key="1">
    <source>
        <dbReference type="ARBA" id="ARBA00022723"/>
    </source>
</evidence>
<dbReference type="PANTHER" id="PTHR11709:SF394">
    <property type="entry name" value="FI03373P-RELATED"/>
    <property type="match status" value="1"/>
</dbReference>
<comment type="caution">
    <text evidence="6">The sequence shown here is derived from an EMBL/GenBank/DDBJ whole genome shotgun (WGS) entry which is preliminary data.</text>
</comment>
<dbReference type="EMBL" id="BAAARE010000006">
    <property type="protein sequence ID" value="GAA2479511.1"/>
    <property type="molecule type" value="Genomic_DNA"/>
</dbReference>
<dbReference type="InterPro" id="IPR034279">
    <property type="entry name" value="CuRO_3_CopA"/>
</dbReference>
<dbReference type="InterPro" id="IPR045087">
    <property type="entry name" value="Cu-oxidase_fam"/>
</dbReference>
<organism evidence="6 7">
    <name type="scientific">Terrabacter carboxydivorans</name>
    <dbReference type="NCBI Taxonomy" id="619730"/>
    <lineage>
        <taxon>Bacteria</taxon>
        <taxon>Bacillati</taxon>
        <taxon>Actinomycetota</taxon>
        <taxon>Actinomycetes</taxon>
        <taxon>Micrococcales</taxon>
        <taxon>Intrasporangiaceae</taxon>
        <taxon>Terrabacter</taxon>
    </lineage>
</organism>
<keyword evidence="7" id="KW-1185">Reference proteome</keyword>
<dbReference type="InterPro" id="IPR002355">
    <property type="entry name" value="Cu_oxidase_Cu_BS"/>
</dbReference>
<evidence type="ECO:0000313" key="6">
    <source>
        <dbReference type="EMBL" id="GAA2479511.1"/>
    </source>
</evidence>
<sequence>MGGMGGMGGMDHSGVSGSGMGGSMGGDGGDIAYPYILVNGRISTSPETFTAKPGDRIRLRIINAASDTFFTVALGGHEMTVTHADGYAVRPTSADGLYVGMGERYDVTVTAKDGVFPFLAVPLAKQPMAGPAAGQAMALLRTGSGSPPPPSVRPPQLSGRVLMVHDLTPVDDARLPARTPDRSTPLTFDGQMAPYAWGINGAPYGSNAPVMVAEGERVRLDVSNRTMMMHPLHVHGHTFALADSGVRKDTVVLRPMERLSLDLEADNLGRWMLHCHNIYHAESGMMIELRYA</sequence>
<evidence type="ECO:0000259" key="4">
    <source>
        <dbReference type="Pfam" id="PF00394"/>
    </source>
</evidence>
<keyword evidence="3" id="KW-0186">Copper</keyword>
<protein>
    <recommendedName>
        <fullName evidence="8">Copper oxidase</fullName>
    </recommendedName>
</protein>
<name>A0ABN3L856_9MICO</name>
<dbReference type="Pfam" id="PF00394">
    <property type="entry name" value="Cu-oxidase"/>
    <property type="match status" value="1"/>
</dbReference>
<dbReference type="Gene3D" id="2.60.40.420">
    <property type="entry name" value="Cupredoxins - blue copper proteins"/>
    <property type="match status" value="2"/>
</dbReference>
<dbReference type="InterPro" id="IPR001117">
    <property type="entry name" value="Cu-oxidase_2nd"/>
</dbReference>
<evidence type="ECO:0000313" key="7">
    <source>
        <dbReference type="Proteomes" id="UP001500730"/>
    </source>
</evidence>
<dbReference type="Proteomes" id="UP001500730">
    <property type="component" value="Unassembled WGS sequence"/>
</dbReference>
<keyword evidence="1" id="KW-0479">Metal-binding</keyword>
<gene>
    <name evidence="6" type="ORF">GCM10009858_16350</name>
</gene>
<feature type="domain" description="Plastocyanin-like" evidence="5">
    <location>
        <begin position="179"/>
        <end position="290"/>
    </location>
</feature>
<evidence type="ECO:0000259" key="5">
    <source>
        <dbReference type="Pfam" id="PF07731"/>
    </source>
</evidence>